<reference evidence="7 8" key="1">
    <citation type="journal article" date="2022" name="bioRxiv">
        <title>Genomics of Preaxostyla Flagellates Illuminates Evolutionary Transitions and the Path Towards Mitochondrial Loss.</title>
        <authorList>
            <person name="Novak L.V.F."/>
            <person name="Treitli S.C."/>
            <person name="Pyrih J."/>
            <person name="Halakuc P."/>
            <person name="Pipaliya S.V."/>
            <person name="Vacek V."/>
            <person name="Brzon O."/>
            <person name="Soukal P."/>
            <person name="Eme L."/>
            <person name="Dacks J.B."/>
            <person name="Karnkowska A."/>
            <person name="Elias M."/>
            <person name="Hampl V."/>
        </authorList>
    </citation>
    <scope>NUCLEOTIDE SEQUENCE [LARGE SCALE GENOMIC DNA]</scope>
    <source>
        <strain evidence="7">NAU3</strain>
        <tissue evidence="7">Gut</tissue>
    </source>
</reference>
<dbReference type="SUPFAM" id="SSF56300">
    <property type="entry name" value="Metallo-dependent phosphatases"/>
    <property type="match status" value="1"/>
</dbReference>
<evidence type="ECO:0000256" key="5">
    <source>
        <dbReference type="ARBA" id="ARBA00023211"/>
    </source>
</evidence>
<comment type="caution">
    <text evidence="7">The sequence shown here is derived from an EMBL/GenBank/DDBJ whole genome shotgun (WGS) entry which is preliminary data.</text>
</comment>
<dbReference type="Gene3D" id="3.60.21.10">
    <property type="match status" value="1"/>
</dbReference>
<dbReference type="Proteomes" id="UP001281761">
    <property type="component" value="Unassembled WGS sequence"/>
</dbReference>
<accession>A0ABQ9YJP0</accession>
<dbReference type="EMBL" id="JARBJD010000004">
    <property type="protein sequence ID" value="KAK2963976.1"/>
    <property type="molecule type" value="Genomic_DNA"/>
</dbReference>
<dbReference type="InterPro" id="IPR029052">
    <property type="entry name" value="Metallo-depent_PP-like"/>
</dbReference>
<protein>
    <recommendedName>
        <fullName evidence="1">protein-serine/threonine phosphatase</fullName>
        <ecNumber evidence="1">3.1.3.16</ecNumber>
    </recommendedName>
</protein>
<dbReference type="EC" id="3.1.3.16" evidence="1"/>
<evidence type="ECO:0000313" key="7">
    <source>
        <dbReference type="EMBL" id="KAK2963976.1"/>
    </source>
</evidence>
<keyword evidence="3" id="KW-0378">Hydrolase</keyword>
<keyword evidence="4" id="KW-0904">Protein phosphatase</keyword>
<proteinExistence type="predicted"/>
<gene>
    <name evidence="7" type="ORF">BLNAU_1057</name>
</gene>
<dbReference type="PANTHER" id="PTHR11668:SF300">
    <property type="entry name" value="SERINE_THREONINE-PROTEIN PHOSPHATASE"/>
    <property type="match status" value="1"/>
</dbReference>
<keyword evidence="5" id="KW-0464">Manganese</keyword>
<evidence type="ECO:0000259" key="6">
    <source>
        <dbReference type="Pfam" id="PF00149"/>
    </source>
</evidence>
<evidence type="ECO:0000256" key="2">
    <source>
        <dbReference type="ARBA" id="ARBA00022723"/>
    </source>
</evidence>
<keyword evidence="8" id="KW-1185">Reference proteome</keyword>
<feature type="domain" description="Calcineurin-like phosphoesterase" evidence="6">
    <location>
        <begin position="5"/>
        <end position="193"/>
    </location>
</feature>
<evidence type="ECO:0000256" key="3">
    <source>
        <dbReference type="ARBA" id="ARBA00022801"/>
    </source>
</evidence>
<dbReference type="PANTHER" id="PTHR11668">
    <property type="entry name" value="SERINE/THREONINE PROTEIN PHOSPHATASE"/>
    <property type="match status" value="1"/>
</dbReference>
<sequence length="380" mass="42870">MRFPQHIFLIHGNHESSCLVGEVEVVRDSEGHYVKRYKLPNWNDFFFRKFPQPADVKHPFTKILCDLFKAMPSAVLCTLKHTTLQNEHQVVEERRVLCVHGGLSSIFPTPNLQQIIDHYLPIMDDFYTPSGFTTQQHEQWSRRTQHYSFNYAASMGDPSGADEPWEGRNRFSPITTRAFMAANRIDLIMRGHEYPMNSEGTTESHDGAIVTSFGAFDYYLTKDPPISGAIPDELGQRLDHQSFLLDNEARFESRNGAMQWLCLQSVTSNTVDPVVLVKNARRLAPSLVHSLKNEQNDTNTLKKRALIEHINTPTAGFTITADQSLARAATLPMVVETSDEMQIETEATPTSAILFTMKTIHLNSLAKILDSAPNSASTSF</sequence>
<dbReference type="InterPro" id="IPR050341">
    <property type="entry name" value="PP1_catalytic_subunit"/>
</dbReference>
<evidence type="ECO:0000256" key="1">
    <source>
        <dbReference type="ARBA" id="ARBA00013081"/>
    </source>
</evidence>
<name>A0ABQ9YJP0_9EUKA</name>
<organism evidence="7 8">
    <name type="scientific">Blattamonas nauphoetae</name>
    <dbReference type="NCBI Taxonomy" id="2049346"/>
    <lineage>
        <taxon>Eukaryota</taxon>
        <taxon>Metamonada</taxon>
        <taxon>Preaxostyla</taxon>
        <taxon>Oxymonadida</taxon>
        <taxon>Blattamonas</taxon>
    </lineage>
</organism>
<keyword evidence="2" id="KW-0479">Metal-binding</keyword>
<evidence type="ECO:0000313" key="8">
    <source>
        <dbReference type="Proteomes" id="UP001281761"/>
    </source>
</evidence>
<dbReference type="InterPro" id="IPR004843">
    <property type="entry name" value="Calcineurin-like_PHP"/>
</dbReference>
<dbReference type="Pfam" id="PF00149">
    <property type="entry name" value="Metallophos"/>
    <property type="match status" value="1"/>
</dbReference>
<evidence type="ECO:0000256" key="4">
    <source>
        <dbReference type="ARBA" id="ARBA00022912"/>
    </source>
</evidence>